<evidence type="ECO:0000256" key="1">
    <source>
        <dbReference type="SAM" id="Coils"/>
    </source>
</evidence>
<organism evidence="2 3">
    <name type="scientific">Cirrhinus molitorella</name>
    <name type="common">mud carp</name>
    <dbReference type="NCBI Taxonomy" id="172907"/>
    <lineage>
        <taxon>Eukaryota</taxon>
        <taxon>Metazoa</taxon>
        <taxon>Chordata</taxon>
        <taxon>Craniata</taxon>
        <taxon>Vertebrata</taxon>
        <taxon>Euteleostomi</taxon>
        <taxon>Actinopterygii</taxon>
        <taxon>Neopterygii</taxon>
        <taxon>Teleostei</taxon>
        <taxon>Ostariophysi</taxon>
        <taxon>Cypriniformes</taxon>
        <taxon>Cyprinidae</taxon>
        <taxon>Labeoninae</taxon>
        <taxon>Labeonini</taxon>
        <taxon>Cirrhinus</taxon>
    </lineage>
</organism>
<name>A0ABR3LHW4_9TELE</name>
<accession>A0ABR3LHW4</accession>
<keyword evidence="3" id="KW-1185">Reference proteome</keyword>
<sequence length="107" mass="11882">MMAVGASKIVKASNAIDAENARKREIEELKQFTADIQEMVKKTVNLLTVISGRVTVMERQSVILWEPVKKAMEDVMKAAEIVAKHQLSSGLINTLRKNVGEMMALLN</sequence>
<evidence type="ECO:0000313" key="2">
    <source>
        <dbReference type="EMBL" id="KAL1251636.1"/>
    </source>
</evidence>
<evidence type="ECO:0000313" key="3">
    <source>
        <dbReference type="Proteomes" id="UP001558613"/>
    </source>
</evidence>
<gene>
    <name evidence="2" type="ORF">QQF64_019432</name>
</gene>
<protein>
    <submittedName>
        <fullName evidence="2">Uncharacterized protein</fullName>
    </submittedName>
</protein>
<keyword evidence="1" id="KW-0175">Coiled coil</keyword>
<reference evidence="2 3" key="1">
    <citation type="submission" date="2023-09" db="EMBL/GenBank/DDBJ databases">
        <authorList>
            <person name="Wang M."/>
        </authorList>
    </citation>
    <scope>NUCLEOTIDE SEQUENCE [LARGE SCALE GENOMIC DNA]</scope>
    <source>
        <strain evidence="2">GT-2023</strain>
        <tissue evidence="2">Liver</tissue>
    </source>
</reference>
<feature type="coiled-coil region" evidence="1">
    <location>
        <begin position="9"/>
        <end position="42"/>
    </location>
</feature>
<proteinExistence type="predicted"/>
<dbReference type="EMBL" id="JAYMGO010000022">
    <property type="protein sequence ID" value="KAL1251636.1"/>
    <property type="molecule type" value="Genomic_DNA"/>
</dbReference>
<comment type="caution">
    <text evidence="2">The sequence shown here is derived from an EMBL/GenBank/DDBJ whole genome shotgun (WGS) entry which is preliminary data.</text>
</comment>
<dbReference type="Proteomes" id="UP001558613">
    <property type="component" value="Unassembled WGS sequence"/>
</dbReference>